<name>A0ABY1QCQ4_9BACT</name>
<comment type="caution">
    <text evidence="8">The sequence shown here is derived from an EMBL/GenBank/DDBJ whole genome shotgun (WGS) entry which is preliminary data.</text>
</comment>
<protein>
    <submittedName>
        <fullName evidence="8">Sodium pump decarboxylases, gamma subunit</fullName>
    </submittedName>
</protein>
<sequence length="140" mass="14798">MLGELTFDPLFNETGIPLAVMGMLLVFVALSILVGVITAMPHIIALLEGNADAAEPTPSHAKSSATKSPTTAPSVGPNSDPNSDPELSPELIAVIAAAAEAELGAVRVVRMRPLTPSEIAWTLEGRLRHHASHRLQPRNR</sequence>
<keyword evidence="2" id="KW-1003">Cell membrane</keyword>
<gene>
    <name evidence="8" type="ORF">SAMN06265222_110192</name>
</gene>
<feature type="transmembrane region" description="Helical" evidence="7">
    <location>
        <begin position="15"/>
        <end position="37"/>
    </location>
</feature>
<evidence type="ECO:0000256" key="6">
    <source>
        <dbReference type="SAM" id="MobiDB-lite"/>
    </source>
</evidence>
<dbReference type="InterPro" id="IPR005899">
    <property type="entry name" value="Na_pump_deCOase"/>
</dbReference>
<feature type="region of interest" description="Disordered" evidence="6">
    <location>
        <begin position="53"/>
        <end position="87"/>
    </location>
</feature>
<reference evidence="8 9" key="1">
    <citation type="submission" date="2017-05" db="EMBL/GenBank/DDBJ databases">
        <authorList>
            <person name="Varghese N."/>
            <person name="Submissions S."/>
        </authorList>
    </citation>
    <scope>NUCLEOTIDE SEQUENCE [LARGE SCALE GENOMIC DNA]</scope>
    <source>
        <strain evidence="8 9">DSM 25457</strain>
    </source>
</reference>
<keyword evidence="3 7" id="KW-0812">Transmembrane</keyword>
<organism evidence="8 9">
    <name type="scientific">Neorhodopirellula lusitana</name>
    <dbReference type="NCBI Taxonomy" id="445327"/>
    <lineage>
        <taxon>Bacteria</taxon>
        <taxon>Pseudomonadati</taxon>
        <taxon>Planctomycetota</taxon>
        <taxon>Planctomycetia</taxon>
        <taxon>Pirellulales</taxon>
        <taxon>Pirellulaceae</taxon>
        <taxon>Neorhodopirellula</taxon>
    </lineage>
</organism>
<dbReference type="Pfam" id="PF04277">
    <property type="entry name" value="OAD_gamma"/>
    <property type="match status" value="1"/>
</dbReference>
<keyword evidence="9" id="KW-1185">Reference proteome</keyword>
<evidence type="ECO:0000256" key="7">
    <source>
        <dbReference type="SAM" id="Phobius"/>
    </source>
</evidence>
<dbReference type="NCBIfam" id="TIGR01195">
    <property type="entry name" value="oadG_fam"/>
    <property type="match status" value="1"/>
</dbReference>
<proteinExistence type="predicted"/>
<evidence type="ECO:0000313" key="9">
    <source>
        <dbReference type="Proteomes" id="UP001158067"/>
    </source>
</evidence>
<accession>A0ABY1QCQ4</accession>
<dbReference type="EMBL" id="FXUG01000010">
    <property type="protein sequence ID" value="SMP67496.1"/>
    <property type="molecule type" value="Genomic_DNA"/>
</dbReference>
<evidence type="ECO:0000256" key="5">
    <source>
        <dbReference type="ARBA" id="ARBA00023136"/>
    </source>
</evidence>
<evidence type="ECO:0000256" key="2">
    <source>
        <dbReference type="ARBA" id="ARBA00022475"/>
    </source>
</evidence>
<comment type="subcellular location">
    <subcellularLocation>
        <location evidence="1">Cell membrane</location>
    </subcellularLocation>
</comment>
<dbReference type="Proteomes" id="UP001158067">
    <property type="component" value="Unassembled WGS sequence"/>
</dbReference>
<keyword evidence="5 7" id="KW-0472">Membrane</keyword>
<keyword evidence="4 7" id="KW-1133">Transmembrane helix</keyword>
<evidence type="ECO:0000256" key="4">
    <source>
        <dbReference type="ARBA" id="ARBA00022989"/>
    </source>
</evidence>
<evidence type="ECO:0000256" key="3">
    <source>
        <dbReference type="ARBA" id="ARBA00022692"/>
    </source>
</evidence>
<feature type="compositionally biased region" description="Low complexity" evidence="6">
    <location>
        <begin position="57"/>
        <end position="74"/>
    </location>
</feature>
<evidence type="ECO:0000313" key="8">
    <source>
        <dbReference type="EMBL" id="SMP67496.1"/>
    </source>
</evidence>
<evidence type="ECO:0000256" key="1">
    <source>
        <dbReference type="ARBA" id="ARBA00004236"/>
    </source>
</evidence>
<dbReference type="RefSeq" id="WP_283433956.1">
    <property type="nucleotide sequence ID" value="NZ_FXUG01000010.1"/>
</dbReference>